<dbReference type="Gene3D" id="1.10.10.10">
    <property type="entry name" value="Winged helix-like DNA-binding domain superfamily/Winged helix DNA-binding domain"/>
    <property type="match status" value="1"/>
</dbReference>
<dbReference type="CDD" id="cd06170">
    <property type="entry name" value="LuxR_C_like"/>
    <property type="match status" value="1"/>
</dbReference>
<dbReference type="KEGG" id="gey:QMQ05_06800"/>
<dbReference type="PROSITE" id="PS50043">
    <property type="entry name" value="HTH_LUXR_2"/>
    <property type="match status" value="1"/>
</dbReference>
<dbReference type="SUPFAM" id="SSF52540">
    <property type="entry name" value="P-loop containing nucleoside triphosphate hydrolases"/>
    <property type="match status" value="1"/>
</dbReference>
<dbReference type="AlphaFoldDB" id="A0AAU6WH54"/>
<protein>
    <submittedName>
        <fullName evidence="5">LuxR C-terminal-related transcriptional regulator</fullName>
    </submittedName>
</protein>
<dbReference type="GO" id="GO:0003677">
    <property type="term" value="F:DNA binding"/>
    <property type="evidence" value="ECO:0007669"/>
    <property type="project" value="UniProtKB-KW"/>
</dbReference>
<dbReference type="EMBL" id="CP125942">
    <property type="protein sequence ID" value="XAO47222.1"/>
    <property type="molecule type" value="Genomic_DNA"/>
</dbReference>
<proteinExistence type="predicted"/>
<keyword evidence="3" id="KW-0804">Transcription</keyword>
<dbReference type="PANTHER" id="PTHR44688:SF16">
    <property type="entry name" value="DNA-BINDING TRANSCRIPTIONAL ACTIVATOR DEVR_DOSR"/>
    <property type="match status" value="1"/>
</dbReference>
<dbReference type="InterPro" id="IPR027417">
    <property type="entry name" value="P-loop_NTPase"/>
</dbReference>
<dbReference type="Pfam" id="PF00196">
    <property type="entry name" value="GerE"/>
    <property type="match status" value="1"/>
</dbReference>
<dbReference type="SUPFAM" id="SSF46894">
    <property type="entry name" value="C-terminal effector domain of the bipartite response regulators"/>
    <property type="match status" value="1"/>
</dbReference>
<dbReference type="Proteomes" id="UP001486888">
    <property type="component" value="Chromosome"/>
</dbReference>
<reference evidence="5 6" key="1">
    <citation type="submission" date="2023-05" db="EMBL/GenBank/DDBJ databases">
        <title>Glutamicibacter sp. B1, complete genome.</title>
        <authorList>
            <person name="Long Y.H."/>
            <person name="Fang T."/>
            <person name="Li X.Y."/>
        </authorList>
    </citation>
    <scope>NUCLEOTIDE SEQUENCE [LARGE SCALE GENOMIC DNA]</scope>
    <source>
        <strain evidence="5 6">B1</strain>
    </source>
</reference>
<evidence type="ECO:0000313" key="5">
    <source>
        <dbReference type="EMBL" id="XAO47222.1"/>
    </source>
</evidence>
<evidence type="ECO:0000313" key="6">
    <source>
        <dbReference type="Proteomes" id="UP001486888"/>
    </source>
</evidence>
<dbReference type="InterPro" id="IPR000792">
    <property type="entry name" value="Tscrpt_reg_LuxR_C"/>
</dbReference>
<name>A0AAU6WH54_9MICC</name>
<dbReference type="SMART" id="SM00421">
    <property type="entry name" value="HTH_LUXR"/>
    <property type="match status" value="1"/>
</dbReference>
<dbReference type="PRINTS" id="PR00038">
    <property type="entry name" value="HTHLUXR"/>
</dbReference>
<dbReference type="PANTHER" id="PTHR44688">
    <property type="entry name" value="DNA-BINDING TRANSCRIPTIONAL ACTIVATOR DEVR_DOSR"/>
    <property type="match status" value="1"/>
</dbReference>
<evidence type="ECO:0000256" key="3">
    <source>
        <dbReference type="ARBA" id="ARBA00023163"/>
    </source>
</evidence>
<dbReference type="GO" id="GO:0006355">
    <property type="term" value="P:regulation of DNA-templated transcription"/>
    <property type="evidence" value="ECO:0007669"/>
    <property type="project" value="InterPro"/>
</dbReference>
<evidence type="ECO:0000259" key="4">
    <source>
        <dbReference type="PROSITE" id="PS50043"/>
    </source>
</evidence>
<dbReference type="InterPro" id="IPR016032">
    <property type="entry name" value="Sig_transdc_resp-reg_C-effctor"/>
</dbReference>
<keyword evidence="2" id="KW-0238">DNA-binding</keyword>
<feature type="domain" description="HTH luxR-type" evidence="4">
    <location>
        <begin position="797"/>
        <end position="862"/>
    </location>
</feature>
<dbReference type="RefSeq" id="WP_345474072.1">
    <property type="nucleotide sequence ID" value="NZ_CP125942.1"/>
</dbReference>
<evidence type="ECO:0000256" key="1">
    <source>
        <dbReference type="ARBA" id="ARBA00023015"/>
    </source>
</evidence>
<keyword evidence="1" id="KW-0805">Transcription regulation</keyword>
<evidence type="ECO:0000256" key="2">
    <source>
        <dbReference type="ARBA" id="ARBA00023125"/>
    </source>
</evidence>
<gene>
    <name evidence="5" type="ORF">QMQ05_06800</name>
</gene>
<keyword evidence="6" id="KW-1185">Reference proteome</keyword>
<organism evidence="5 6">
    <name type="scientific">Glutamicibacter ectropisis</name>
    <dbReference type="NCBI Taxonomy" id="3046593"/>
    <lineage>
        <taxon>Bacteria</taxon>
        <taxon>Bacillati</taxon>
        <taxon>Actinomycetota</taxon>
        <taxon>Actinomycetes</taxon>
        <taxon>Micrococcales</taxon>
        <taxon>Micrococcaceae</taxon>
        <taxon>Glutamicibacter</taxon>
    </lineage>
</organism>
<dbReference type="InterPro" id="IPR036388">
    <property type="entry name" value="WH-like_DNA-bd_sf"/>
</dbReference>
<accession>A0AAU6WH54</accession>
<sequence length="868" mass="95541">MGTRTAQKYSGEVTQESNSLRVPIQNIAQTLADPHRAGIIISGPTGSGRRALLEAAVSQFNVSTQQFRLNGSNYGTKVPLGVLSFVLAQLEVGPNPSRHELIHGLGRIFSSQGEASIVVLGYPELIDEQSASLLAQLAAMGKIKIAVICQRVQDLPGDLFALYRSGRIAHEYVQRLGINETQKILEHELGSRVSSYTSAALCYLTGGNRNLSLKLIQIWREEGQLVLHNGTWTLNIETMDAGPSTISLYQSMTRRLDASVRELLQALALCGPVHLKDIHRTGMTHQLDELLNHGLVSYLPESDSSVGIQTPLLAILARADHLEGRAEETTQLLARLHVDPYASQVHTSVLVSRDLGDYASLVRVADEFKVHGYEPSGWCADSRARIDIVKIHSRTLAMLGRALDARDVIVQAKEGLARAIAQSDSSENLDLAFQEIALLSQSAAQFSAEGKIEPEVVLDGQRPVTSTYWISESLHLRALALQAASWAGKSRQDDSWKLVRYVDEQLRSIEMNSSRKAELDSSDTSEIEVLLLQAEMLAGRWNLAEVRAQRLSEGQYGNPMLSTYGVIVRGILTGLGNDHDSTLQQLEPCLHQLQVSGHRMFEPVIGQVLAYALACSGRRQEATEMIALQEPVSPGHKLPLGFYSWASEIFTSMAIAELGSPQQALLRLKAFVSRAQEFDQVLLEALTLAFILRLGDRDVLPQLLSAAHRCKGLLGSILLMLAEAVETRDSAQLATTLHQLIMTGNLLLAASAHSEFESLLEAKDQRRLARMVNSLRRAAVLDEAMAREPNVMVQEPQLSWTRSLTKREAQIAKMAIAGKTNLEIAKYSGVSIRTVEGHLYQVYSKLQIRNRQELTALDRSSRRTAGLR</sequence>